<proteinExistence type="predicted"/>
<keyword evidence="3" id="KW-0808">Transferase</keyword>
<accession>A0ABT4KW42</accession>
<feature type="transmembrane region" description="Helical" evidence="1">
    <location>
        <begin position="289"/>
        <end position="310"/>
    </location>
</feature>
<dbReference type="Proteomes" id="UP001144341">
    <property type="component" value="Unassembled WGS sequence"/>
</dbReference>
<keyword evidence="1" id="KW-0472">Membrane</keyword>
<feature type="transmembrane region" description="Helical" evidence="1">
    <location>
        <begin position="222"/>
        <end position="240"/>
    </location>
</feature>
<dbReference type="InterPro" id="IPR050879">
    <property type="entry name" value="Acyltransferase_3"/>
</dbReference>
<evidence type="ECO:0000313" key="3">
    <source>
        <dbReference type="EMBL" id="MCZ4223000.1"/>
    </source>
</evidence>
<reference evidence="3" key="1">
    <citation type="submission" date="2022-12" db="EMBL/GenBank/DDBJ databases">
        <title>Genome sequence of SJ11.</title>
        <authorList>
            <person name="Woo H."/>
        </authorList>
    </citation>
    <scope>NUCLEOTIDE SEQUENCE</scope>
    <source>
        <strain evidence="3">SJ11</strain>
    </source>
</reference>
<feature type="transmembrane region" description="Helical" evidence="1">
    <location>
        <begin position="145"/>
        <end position="161"/>
    </location>
</feature>
<evidence type="ECO:0000259" key="2">
    <source>
        <dbReference type="Pfam" id="PF01757"/>
    </source>
</evidence>
<keyword evidence="3" id="KW-0012">Acyltransferase</keyword>
<keyword evidence="1" id="KW-0812">Transmembrane</keyword>
<keyword evidence="1" id="KW-1133">Transmembrane helix</keyword>
<feature type="transmembrane region" description="Helical" evidence="1">
    <location>
        <begin position="12"/>
        <end position="32"/>
    </location>
</feature>
<dbReference type="RefSeq" id="WP_269414803.1">
    <property type="nucleotide sequence ID" value="NZ_JAPWGL010000002.1"/>
</dbReference>
<feature type="transmembrane region" description="Helical" evidence="1">
    <location>
        <begin position="168"/>
        <end position="185"/>
    </location>
</feature>
<feature type="transmembrane region" description="Helical" evidence="1">
    <location>
        <begin position="81"/>
        <end position="98"/>
    </location>
</feature>
<evidence type="ECO:0000256" key="1">
    <source>
        <dbReference type="SAM" id="Phobius"/>
    </source>
</evidence>
<feature type="transmembrane region" description="Helical" evidence="1">
    <location>
        <begin position="263"/>
        <end position="282"/>
    </location>
</feature>
<evidence type="ECO:0000313" key="4">
    <source>
        <dbReference type="Proteomes" id="UP001144341"/>
    </source>
</evidence>
<feature type="transmembrane region" description="Helical" evidence="1">
    <location>
        <begin position="322"/>
        <end position="344"/>
    </location>
</feature>
<feature type="transmembrane region" description="Helical" evidence="1">
    <location>
        <begin position="38"/>
        <end position="60"/>
    </location>
</feature>
<name>A0ABT4KW42_9SPHI</name>
<dbReference type="InterPro" id="IPR002656">
    <property type="entry name" value="Acyl_transf_3_dom"/>
</dbReference>
<organism evidence="3 4">
    <name type="scientific">Pedobacter rhodius</name>
    <dbReference type="NCBI Taxonomy" id="3004098"/>
    <lineage>
        <taxon>Bacteria</taxon>
        <taxon>Pseudomonadati</taxon>
        <taxon>Bacteroidota</taxon>
        <taxon>Sphingobacteriia</taxon>
        <taxon>Sphingobacteriales</taxon>
        <taxon>Sphingobacteriaceae</taxon>
        <taxon>Pedobacter</taxon>
    </lineage>
</organism>
<sequence length="375" mass="45084">MKIIKLEAIRGFVALYVVIHHFILFTQIYSLTPAFIKFFFRFGREAVLIFFLLSGFVICVSHQKNNTDSFPIYFRKRFLRIYPILLFTFFISILIFYLNGYQFSFVDFKSWIQNVFQLQRINDEPGWKIEPFLGNLPLWSLGYEWWFYMLFFPLIYLLNRFKIKARNNIYVVLLFSIISWILFIIHPSHVFLVLNFFLLWWAGFYCAQIFIEHRDFKLEDLFPVLISLFIMVLIIGLPIAKDFFIENRSIAQINKNFPITNYLYNYIEALILIITGFVWWKFNLFKFDLVLGWFKIFAPISYALFVIHFPVIQLKLPCIENIYLILILKSAIILLLSCFLEMIFQPWINKLHKKLNLYFISPNYVISNTKTNNIL</sequence>
<dbReference type="EMBL" id="JAPWGL010000002">
    <property type="protein sequence ID" value="MCZ4223000.1"/>
    <property type="molecule type" value="Genomic_DNA"/>
</dbReference>
<keyword evidence="4" id="KW-1185">Reference proteome</keyword>
<protein>
    <submittedName>
        <fullName evidence="3">Acyltransferase</fullName>
    </submittedName>
</protein>
<dbReference type="GO" id="GO:0016746">
    <property type="term" value="F:acyltransferase activity"/>
    <property type="evidence" value="ECO:0007669"/>
    <property type="project" value="UniProtKB-KW"/>
</dbReference>
<feature type="domain" description="Acyltransferase 3" evidence="2">
    <location>
        <begin position="5"/>
        <end position="338"/>
    </location>
</feature>
<dbReference type="Pfam" id="PF01757">
    <property type="entry name" value="Acyl_transf_3"/>
    <property type="match status" value="1"/>
</dbReference>
<comment type="caution">
    <text evidence="3">The sequence shown here is derived from an EMBL/GenBank/DDBJ whole genome shotgun (WGS) entry which is preliminary data.</text>
</comment>
<gene>
    <name evidence="3" type="ORF">O0931_06780</name>
</gene>
<dbReference type="PANTHER" id="PTHR23028">
    <property type="entry name" value="ACETYLTRANSFERASE"/>
    <property type="match status" value="1"/>
</dbReference>